<dbReference type="GO" id="GO:0016757">
    <property type="term" value="F:glycosyltransferase activity"/>
    <property type="evidence" value="ECO:0007669"/>
    <property type="project" value="UniProtKB-UniRule"/>
</dbReference>
<organism evidence="9 10">
    <name type="scientific">Trichonephila inaurata madagascariensis</name>
    <dbReference type="NCBI Taxonomy" id="2747483"/>
    <lineage>
        <taxon>Eukaryota</taxon>
        <taxon>Metazoa</taxon>
        <taxon>Ecdysozoa</taxon>
        <taxon>Arthropoda</taxon>
        <taxon>Chelicerata</taxon>
        <taxon>Arachnida</taxon>
        <taxon>Araneae</taxon>
        <taxon>Araneomorphae</taxon>
        <taxon>Entelegynae</taxon>
        <taxon>Araneoidea</taxon>
        <taxon>Nephilidae</taxon>
        <taxon>Trichonephila</taxon>
        <taxon>Trichonephila inaurata</taxon>
    </lineage>
</organism>
<accession>A0A8X7C858</accession>
<evidence type="ECO:0000256" key="5">
    <source>
        <dbReference type="ARBA" id="ARBA00022692"/>
    </source>
</evidence>
<sequence length="220" mass="26057">MAMSEGAFSKRIFCKFWFWNAEPSVVEAKVDELWISVWDYAKPNEYFRPLLLSCPVTKRSKPIAVSLTSKPCQEPSNVFYFNSTKSSGKRKNFVVCLKPLNFQSDFSLKLLEWLELQFILGADRIAIYKYHLHPKTLEVLKSYEKSKRITIIDHSLPGNNSMKTDKLENLSSRDIWQKRRHEMLVYNDCFYRHIDSFKYVINLDLDEAIIPLKHNSWWNF</sequence>
<keyword evidence="4 8" id="KW-0808">Transferase</keyword>
<evidence type="ECO:0000313" key="10">
    <source>
        <dbReference type="Proteomes" id="UP000886998"/>
    </source>
</evidence>
<dbReference type="EC" id="2.4.1.-" evidence="8"/>
<evidence type="ECO:0000313" key="9">
    <source>
        <dbReference type="EMBL" id="GFY57378.1"/>
    </source>
</evidence>
<keyword evidence="10" id="KW-1185">Reference proteome</keyword>
<dbReference type="InterPro" id="IPR008166">
    <property type="entry name" value="Glyco_transf_92"/>
</dbReference>
<dbReference type="Proteomes" id="UP000886998">
    <property type="component" value="Unassembled WGS sequence"/>
</dbReference>
<reference evidence="9" key="1">
    <citation type="submission" date="2020-08" db="EMBL/GenBank/DDBJ databases">
        <title>Multicomponent nature underlies the extraordinary mechanical properties of spider dragline silk.</title>
        <authorList>
            <person name="Kono N."/>
            <person name="Nakamura H."/>
            <person name="Mori M."/>
            <person name="Yoshida Y."/>
            <person name="Ohtoshi R."/>
            <person name="Malay A.D."/>
            <person name="Moran D.A.P."/>
            <person name="Tomita M."/>
            <person name="Numata K."/>
            <person name="Arakawa K."/>
        </authorList>
    </citation>
    <scope>NUCLEOTIDE SEQUENCE</scope>
</reference>
<evidence type="ECO:0000256" key="8">
    <source>
        <dbReference type="RuleBase" id="RU366017"/>
    </source>
</evidence>
<comment type="subcellular location">
    <subcellularLocation>
        <location evidence="1">Membrane</location>
        <topology evidence="1">Single-pass membrane protein</topology>
    </subcellularLocation>
</comment>
<protein>
    <recommendedName>
        <fullName evidence="8">Glycosyltransferase family 92 protein</fullName>
        <ecNumber evidence="8">2.4.1.-</ecNumber>
    </recommendedName>
</protein>
<dbReference type="GO" id="GO:0005737">
    <property type="term" value="C:cytoplasm"/>
    <property type="evidence" value="ECO:0007669"/>
    <property type="project" value="TreeGrafter"/>
</dbReference>
<dbReference type="AlphaFoldDB" id="A0A8X7C858"/>
<dbReference type="PANTHER" id="PTHR21461">
    <property type="entry name" value="GLYCOSYLTRANSFERASE FAMILY 92 PROTEIN"/>
    <property type="match status" value="1"/>
</dbReference>
<keyword evidence="5" id="KW-0812">Transmembrane</keyword>
<evidence type="ECO:0000256" key="4">
    <source>
        <dbReference type="ARBA" id="ARBA00022679"/>
    </source>
</evidence>
<dbReference type="OrthoDB" id="2017643at2759"/>
<evidence type="ECO:0000256" key="6">
    <source>
        <dbReference type="ARBA" id="ARBA00022989"/>
    </source>
</evidence>
<keyword evidence="7" id="KW-0472">Membrane</keyword>
<gene>
    <name evidence="9" type="primary">NCL1_28626</name>
    <name evidence="9" type="ORF">TNIN_323231</name>
</gene>
<name>A0A8X7C858_9ARAC</name>
<evidence type="ECO:0000256" key="3">
    <source>
        <dbReference type="ARBA" id="ARBA00022676"/>
    </source>
</evidence>
<keyword evidence="3 8" id="KW-0328">Glycosyltransferase</keyword>
<evidence type="ECO:0000256" key="1">
    <source>
        <dbReference type="ARBA" id="ARBA00004167"/>
    </source>
</evidence>
<proteinExistence type="inferred from homology"/>
<evidence type="ECO:0000256" key="2">
    <source>
        <dbReference type="ARBA" id="ARBA00007647"/>
    </source>
</evidence>
<dbReference type="Pfam" id="PF01697">
    <property type="entry name" value="Glyco_transf_92"/>
    <property type="match status" value="1"/>
</dbReference>
<keyword evidence="6" id="KW-1133">Transmembrane helix</keyword>
<comment type="caution">
    <text evidence="9">The sequence shown here is derived from an EMBL/GenBank/DDBJ whole genome shotgun (WGS) entry which is preliminary data.</text>
</comment>
<evidence type="ECO:0000256" key="7">
    <source>
        <dbReference type="ARBA" id="ARBA00023136"/>
    </source>
</evidence>
<dbReference type="GO" id="GO:0016020">
    <property type="term" value="C:membrane"/>
    <property type="evidence" value="ECO:0007669"/>
    <property type="project" value="UniProtKB-SubCell"/>
</dbReference>
<comment type="similarity">
    <text evidence="2 8">Belongs to the glycosyltransferase 92 family.</text>
</comment>
<dbReference type="PANTHER" id="PTHR21461:SF69">
    <property type="entry name" value="GLYCOSYLTRANSFERASE FAMILY 92 PROTEIN"/>
    <property type="match status" value="1"/>
</dbReference>
<dbReference type="EMBL" id="BMAV01011464">
    <property type="protein sequence ID" value="GFY57378.1"/>
    <property type="molecule type" value="Genomic_DNA"/>
</dbReference>